<evidence type="ECO:0000313" key="1">
    <source>
        <dbReference type="EMBL" id="JAH68512.1"/>
    </source>
</evidence>
<protein>
    <submittedName>
        <fullName evidence="1">Uncharacterized protein</fullName>
    </submittedName>
</protein>
<reference evidence="1" key="1">
    <citation type="submission" date="2014-11" db="EMBL/GenBank/DDBJ databases">
        <authorList>
            <person name="Amaro Gonzalez C."/>
        </authorList>
    </citation>
    <scope>NUCLEOTIDE SEQUENCE</scope>
</reference>
<name>A0A0E9URS1_ANGAN</name>
<proteinExistence type="predicted"/>
<sequence length="32" mass="3847">MDLIIIKMVAVYSERHLLYSLDLVYKNYVITE</sequence>
<dbReference type="EMBL" id="GBXM01040065">
    <property type="protein sequence ID" value="JAH68512.1"/>
    <property type="molecule type" value="Transcribed_RNA"/>
</dbReference>
<accession>A0A0E9URS1</accession>
<reference evidence="1" key="2">
    <citation type="journal article" date="2015" name="Fish Shellfish Immunol.">
        <title>Early steps in the European eel (Anguilla anguilla)-Vibrio vulnificus interaction in the gills: Role of the RtxA13 toxin.</title>
        <authorList>
            <person name="Callol A."/>
            <person name="Pajuelo D."/>
            <person name="Ebbesson L."/>
            <person name="Teles M."/>
            <person name="MacKenzie S."/>
            <person name="Amaro C."/>
        </authorList>
    </citation>
    <scope>NUCLEOTIDE SEQUENCE</scope>
</reference>
<organism evidence="1">
    <name type="scientific">Anguilla anguilla</name>
    <name type="common">European freshwater eel</name>
    <name type="synonym">Muraena anguilla</name>
    <dbReference type="NCBI Taxonomy" id="7936"/>
    <lineage>
        <taxon>Eukaryota</taxon>
        <taxon>Metazoa</taxon>
        <taxon>Chordata</taxon>
        <taxon>Craniata</taxon>
        <taxon>Vertebrata</taxon>
        <taxon>Euteleostomi</taxon>
        <taxon>Actinopterygii</taxon>
        <taxon>Neopterygii</taxon>
        <taxon>Teleostei</taxon>
        <taxon>Anguilliformes</taxon>
        <taxon>Anguillidae</taxon>
        <taxon>Anguilla</taxon>
    </lineage>
</organism>
<dbReference type="AlphaFoldDB" id="A0A0E9URS1"/>